<accession>A0ABW5BH59</accession>
<reference evidence="5" key="1">
    <citation type="journal article" date="2019" name="Int. J. Syst. Evol. Microbiol.">
        <title>The Global Catalogue of Microorganisms (GCM) 10K type strain sequencing project: providing services to taxonomists for standard genome sequencing and annotation.</title>
        <authorList>
            <consortium name="The Broad Institute Genomics Platform"/>
            <consortium name="The Broad Institute Genome Sequencing Center for Infectious Disease"/>
            <person name="Wu L."/>
            <person name="Ma J."/>
        </authorList>
    </citation>
    <scope>NUCLEOTIDE SEQUENCE [LARGE SCALE GENOMIC DNA]</scope>
    <source>
        <strain evidence="5">CGMCC 4.7192</strain>
    </source>
</reference>
<evidence type="ECO:0000313" key="4">
    <source>
        <dbReference type="EMBL" id="MFD2204076.1"/>
    </source>
</evidence>
<keyword evidence="1" id="KW-0902">Two-component regulatory system</keyword>
<sequence length="144" mass="16096">MWPKVAEVSCPTLKGEHRTISQAIEQDLSSRSNEFPIRDDCVIQALSDEVGADMIPFLVERFRCDLQMHLDGVVGAVNDTDGEQLERESHTLKSVSGTFGAVRLQQLMTEINECCRRDEVKKALELAGNVKTIGQLTMKAYLKD</sequence>
<dbReference type="InterPro" id="IPR008207">
    <property type="entry name" value="Sig_transdc_His_kin_Hpt_dom"/>
</dbReference>
<name>A0ABW5BH59_9PROT</name>
<dbReference type="Gene3D" id="1.20.120.160">
    <property type="entry name" value="HPT domain"/>
    <property type="match status" value="1"/>
</dbReference>
<organism evidence="4 5">
    <name type="scientific">Kiloniella antarctica</name>
    <dbReference type="NCBI Taxonomy" id="1550907"/>
    <lineage>
        <taxon>Bacteria</taxon>
        <taxon>Pseudomonadati</taxon>
        <taxon>Pseudomonadota</taxon>
        <taxon>Alphaproteobacteria</taxon>
        <taxon>Rhodospirillales</taxon>
        <taxon>Kiloniellaceae</taxon>
        <taxon>Kiloniella</taxon>
    </lineage>
</organism>
<gene>
    <name evidence="4" type="ORF">ACFSKO_00540</name>
</gene>
<dbReference type="Proteomes" id="UP001597294">
    <property type="component" value="Unassembled WGS sequence"/>
</dbReference>
<comment type="caution">
    <text evidence="4">The sequence shown here is derived from an EMBL/GenBank/DDBJ whole genome shotgun (WGS) entry which is preliminary data.</text>
</comment>
<feature type="modified residue" description="Phosphohistidine" evidence="2">
    <location>
        <position position="90"/>
    </location>
</feature>
<dbReference type="PROSITE" id="PS50894">
    <property type="entry name" value="HPT"/>
    <property type="match status" value="1"/>
</dbReference>
<keyword evidence="5" id="KW-1185">Reference proteome</keyword>
<proteinExistence type="predicted"/>
<feature type="domain" description="HPt" evidence="3">
    <location>
        <begin position="51"/>
        <end position="141"/>
    </location>
</feature>
<evidence type="ECO:0000259" key="3">
    <source>
        <dbReference type="PROSITE" id="PS50894"/>
    </source>
</evidence>
<dbReference type="EMBL" id="JBHUII010000001">
    <property type="protein sequence ID" value="MFD2204076.1"/>
    <property type="molecule type" value="Genomic_DNA"/>
</dbReference>
<dbReference type="InterPro" id="IPR036641">
    <property type="entry name" value="HPT_dom_sf"/>
</dbReference>
<keyword evidence="2" id="KW-0597">Phosphoprotein</keyword>
<dbReference type="RefSeq" id="WP_380247275.1">
    <property type="nucleotide sequence ID" value="NZ_JBHUII010000001.1"/>
</dbReference>
<evidence type="ECO:0000256" key="2">
    <source>
        <dbReference type="PROSITE-ProRule" id="PRU00110"/>
    </source>
</evidence>
<evidence type="ECO:0000313" key="5">
    <source>
        <dbReference type="Proteomes" id="UP001597294"/>
    </source>
</evidence>
<dbReference type="Pfam" id="PF01627">
    <property type="entry name" value="Hpt"/>
    <property type="match status" value="1"/>
</dbReference>
<protein>
    <submittedName>
        <fullName evidence="4">Hpt domain-containing protein</fullName>
    </submittedName>
</protein>
<dbReference type="SUPFAM" id="SSF47226">
    <property type="entry name" value="Histidine-containing phosphotransfer domain, HPT domain"/>
    <property type="match status" value="1"/>
</dbReference>
<evidence type="ECO:0000256" key="1">
    <source>
        <dbReference type="ARBA" id="ARBA00023012"/>
    </source>
</evidence>